<keyword evidence="3" id="KW-0489">Methyltransferase</keyword>
<dbReference type="AlphaFoldDB" id="A0A502EQ58"/>
<keyword evidence="3" id="KW-0808">Transferase</keyword>
<name>A0A502EQ58_9PROT</name>
<evidence type="ECO:0000259" key="1">
    <source>
        <dbReference type="Pfam" id="PF01636"/>
    </source>
</evidence>
<dbReference type="InterPro" id="IPR013216">
    <property type="entry name" value="Methyltransf_11"/>
</dbReference>
<dbReference type="Pfam" id="PF08241">
    <property type="entry name" value="Methyltransf_11"/>
    <property type="match status" value="1"/>
</dbReference>
<gene>
    <name evidence="3" type="ORF">EAH89_29035</name>
</gene>
<dbReference type="GO" id="GO:0008757">
    <property type="term" value="F:S-adenosylmethionine-dependent methyltransferase activity"/>
    <property type="evidence" value="ECO:0007669"/>
    <property type="project" value="InterPro"/>
</dbReference>
<sequence>MESVLRPFGSMFLSPPHFSEASKPELELRIRERVEAIEKQQPQYHPIYGFSESMPSYRINLLERNCNFVRSHFENVIQKRQIRILDVGCNCGFASFSLSETLPNVVGLEIMPDHLDLCRMLASYNNSTARFYDCNIVDVIEQGEDDLESVDAVLLFNVVHQLIFRYGLSYTKAFMARLVSRVDVVFVELAKREDYISHGKDHLLPWEPDEVFADCNDLEVTRLTSEPRPLYLLRRKRARFGSIEIEPTQIGFSDNFEEKISRKYYTGGKDFVKLYRFNDYQGPGDFRNEVKALLRMRDSGFAPVITDWLATPSFAAVKMSAVRGTMLREALPRFKTDTDRRRAALEILRIAHATQRRVGYHNDMAPHNLIVAADGRIVLVDFEQATAAPVIDPFGVLLWTLHDLWVGRPVSYEKSVFKSLWLEAGQSRSNPANYPEFGQVSLDETMSALVSDARIAETWDGFLNTWTKQLASKLDRDGA</sequence>
<dbReference type="GO" id="GO:0032259">
    <property type="term" value="P:methylation"/>
    <property type="evidence" value="ECO:0007669"/>
    <property type="project" value="UniProtKB-KW"/>
</dbReference>
<organism evidence="3 4">
    <name type="scientific">Muricoccus nepalensis</name>
    <dbReference type="NCBI Taxonomy" id="1854500"/>
    <lineage>
        <taxon>Bacteria</taxon>
        <taxon>Pseudomonadati</taxon>
        <taxon>Pseudomonadota</taxon>
        <taxon>Alphaproteobacteria</taxon>
        <taxon>Acetobacterales</taxon>
        <taxon>Roseomonadaceae</taxon>
        <taxon>Muricoccus</taxon>
    </lineage>
</organism>
<dbReference type="Gene3D" id="3.30.200.20">
    <property type="entry name" value="Phosphorylase Kinase, domain 1"/>
    <property type="match status" value="1"/>
</dbReference>
<dbReference type="EMBL" id="RCZP01000071">
    <property type="protein sequence ID" value="TPG39913.1"/>
    <property type="molecule type" value="Genomic_DNA"/>
</dbReference>
<dbReference type="Gene3D" id="3.40.50.150">
    <property type="entry name" value="Vaccinia Virus protein VP39"/>
    <property type="match status" value="1"/>
</dbReference>
<feature type="domain" description="Aminoglycoside phosphotransferase" evidence="1">
    <location>
        <begin position="340"/>
        <end position="400"/>
    </location>
</feature>
<comment type="caution">
    <text evidence="3">The sequence shown here is derived from an EMBL/GenBank/DDBJ whole genome shotgun (WGS) entry which is preliminary data.</text>
</comment>
<keyword evidence="4" id="KW-1185">Reference proteome</keyword>
<dbReference type="OrthoDB" id="9765084at2"/>
<dbReference type="InterPro" id="IPR011009">
    <property type="entry name" value="Kinase-like_dom_sf"/>
</dbReference>
<dbReference type="RefSeq" id="WP_140887375.1">
    <property type="nucleotide sequence ID" value="NZ_RCZP01000071.1"/>
</dbReference>
<proteinExistence type="predicted"/>
<reference evidence="3 4" key="1">
    <citation type="journal article" date="2019" name="Environ. Microbiol.">
        <title>Species interactions and distinct microbial communities in high Arctic permafrost affected cryosols are associated with the CH4 and CO2 gas fluxes.</title>
        <authorList>
            <person name="Altshuler I."/>
            <person name="Hamel J."/>
            <person name="Turney S."/>
            <person name="Magnuson E."/>
            <person name="Levesque R."/>
            <person name="Greer C."/>
            <person name="Whyte L.G."/>
        </authorList>
    </citation>
    <scope>NUCLEOTIDE SEQUENCE [LARGE SCALE GENOMIC DNA]</scope>
    <source>
        <strain evidence="3 4">S9.3B</strain>
    </source>
</reference>
<dbReference type="Proteomes" id="UP000317078">
    <property type="component" value="Unassembled WGS sequence"/>
</dbReference>
<dbReference type="CDD" id="cd02440">
    <property type="entry name" value="AdoMet_MTases"/>
    <property type="match status" value="1"/>
</dbReference>
<accession>A0A502EQ58</accession>
<dbReference type="SUPFAM" id="SSF56112">
    <property type="entry name" value="Protein kinase-like (PK-like)"/>
    <property type="match status" value="1"/>
</dbReference>
<dbReference type="InterPro" id="IPR002575">
    <property type="entry name" value="Aminoglycoside_PTrfase"/>
</dbReference>
<dbReference type="Gene3D" id="1.10.510.10">
    <property type="entry name" value="Transferase(Phosphotransferase) domain 1"/>
    <property type="match status" value="1"/>
</dbReference>
<evidence type="ECO:0000313" key="3">
    <source>
        <dbReference type="EMBL" id="TPG39913.1"/>
    </source>
</evidence>
<evidence type="ECO:0000313" key="4">
    <source>
        <dbReference type="Proteomes" id="UP000317078"/>
    </source>
</evidence>
<dbReference type="SUPFAM" id="SSF53335">
    <property type="entry name" value="S-adenosyl-L-methionine-dependent methyltransferases"/>
    <property type="match status" value="1"/>
</dbReference>
<feature type="domain" description="Methyltransferase type 11" evidence="2">
    <location>
        <begin position="85"/>
        <end position="162"/>
    </location>
</feature>
<dbReference type="InterPro" id="IPR029063">
    <property type="entry name" value="SAM-dependent_MTases_sf"/>
</dbReference>
<dbReference type="Pfam" id="PF01636">
    <property type="entry name" value="APH"/>
    <property type="match status" value="1"/>
</dbReference>
<protein>
    <submittedName>
        <fullName evidence="3">Methyltransferase domain-containing protein</fullName>
    </submittedName>
</protein>
<evidence type="ECO:0000259" key="2">
    <source>
        <dbReference type="Pfam" id="PF08241"/>
    </source>
</evidence>